<name>A0A0F9N525_9ZZZZ</name>
<comment type="caution">
    <text evidence="1">The sequence shown here is derived from an EMBL/GenBank/DDBJ whole genome shotgun (WGS) entry which is preliminary data.</text>
</comment>
<accession>A0A0F9N525</accession>
<protein>
    <submittedName>
        <fullName evidence="1">Uncharacterized protein</fullName>
    </submittedName>
</protein>
<reference evidence="1" key="1">
    <citation type="journal article" date="2015" name="Nature">
        <title>Complex archaea that bridge the gap between prokaryotes and eukaryotes.</title>
        <authorList>
            <person name="Spang A."/>
            <person name="Saw J.H."/>
            <person name="Jorgensen S.L."/>
            <person name="Zaremba-Niedzwiedzka K."/>
            <person name="Martijn J."/>
            <person name="Lind A.E."/>
            <person name="van Eijk R."/>
            <person name="Schleper C."/>
            <person name="Guy L."/>
            <person name="Ettema T.J."/>
        </authorList>
    </citation>
    <scope>NUCLEOTIDE SEQUENCE</scope>
</reference>
<organism evidence="1">
    <name type="scientific">marine sediment metagenome</name>
    <dbReference type="NCBI Taxonomy" id="412755"/>
    <lineage>
        <taxon>unclassified sequences</taxon>
        <taxon>metagenomes</taxon>
        <taxon>ecological metagenomes</taxon>
    </lineage>
</organism>
<proteinExistence type="predicted"/>
<dbReference type="EMBL" id="LAZR01007662">
    <property type="protein sequence ID" value="KKM83790.1"/>
    <property type="molecule type" value="Genomic_DNA"/>
</dbReference>
<dbReference type="AlphaFoldDB" id="A0A0F9N525"/>
<gene>
    <name evidence="1" type="ORF">LCGC14_1305680</name>
</gene>
<evidence type="ECO:0000313" key="1">
    <source>
        <dbReference type="EMBL" id="KKM83790.1"/>
    </source>
</evidence>
<sequence length="134" mass="15244">MAKAGRPKRVFSDEQVQEIKRMALLYCNTNTIAVALGIPYKTLERHFDKRLKTWRAEYRASLRDKQDNLSKTSADMCKFLGKNVLGQVEKQTLVTEQPVKEQTPDEQRASIAAATAFKREMARSDGPKRAQEAV</sequence>